<dbReference type="EMBL" id="LK032331">
    <property type="protein sequence ID" value="CDY34249.1"/>
    <property type="molecule type" value="Genomic_DNA"/>
</dbReference>
<organism evidence="2 3">
    <name type="scientific">Brassica napus</name>
    <name type="common">Rape</name>
    <dbReference type="NCBI Taxonomy" id="3708"/>
    <lineage>
        <taxon>Eukaryota</taxon>
        <taxon>Viridiplantae</taxon>
        <taxon>Streptophyta</taxon>
        <taxon>Embryophyta</taxon>
        <taxon>Tracheophyta</taxon>
        <taxon>Spermatophyta</taxon>
        <taxon>Magnoliopsida</taxon>
        <taxon>eudicotyledons</taxon>
        <taxon>Gunneridae</taxon>
        <taxon>Pentapetalae</taxon>
        <taxon>rosids</taxon>
        <taxon>malvids</taxon>
        <taxon>Brassicales</taxon>
        <taxon>Brassicaceae</taxon>
        <taxon>Brassiceae</taxon>
        <taxon>Brassica</taxon>
    </lineage>
</organism>
<dbReference type="Pfam" id="PF07734">
    <property type="entry name" value="FBA_1"/>
    <property type="match status" value="2"/>
</dbReference>
<protein>
    <submittedName>
        <fullName evidence="2">BnaA01g24660D protein</fullName>
    </submittedName>
</protein>
<dbReference type="InterPro" id="IPR050796">
    <property type="entry name" value="SCF_F-box_component"/>
</dbReference>
<feature type="domain" description="F-box associated beta-propeller type 1" evidence="1">
    <location>
        <begin position="188"/>
        <end position="264"/>
    </location>
</feature>
<dbReference type="PANTHER" id="PTHR31672:SF13">
    <property type="entry name" value="F-BOX PROTEIN CPR30-LIKE"/>
    <property type="match status" value="1"/>
</dbReference>
<evidence type="ECO:0000313" key="2">
    <source>
        <dbReference type="EMBL" id="CDY34249.1"/>
    </source>
</evidence>
<dbReference type="InterPro" id="IPR006527">
    <property type="entry name" value="F-box-assoc_dom_typ1"/>
</dbReference>
<feature type="domain" description="F-box associated beta-propeller type 1" evidence="1">
    <location>
        <begin position="1"/>
        <end position="184"/>
    </location>
</feature>
<dbReference type="PaxDb" id="3708-A0A078H9S6"/>
<reference evidence="2 3" key="1">
    <citation type="journal article" date="2014" name="Science">
        <title>Plant genetics. Early allopolyploid evolution in the post-Neolithic Brassica napus oilseed genome.</title>
        <authorList>
            <person name="Chalhoub B."/>
            <person name="Denoeud F."/>
            <person name="Liu S."/>
            <person name="Parkin I.A."/>
            <person name="Tang H."/>
            <person name="Wang X."/>
            <person name="Chiquet J."/>
            <person name="Belcram H."/>
            <person name="Tong C."/>
            <person name="Samans B."/>
            <person name="Correa M."/>
            <person name="Da Silva C."/>
            <person name="Just J."/>
            <person name="Falentin C."/>
            <person name="Koh C.S."/>
            <person name="Le Clainche I."/>
            <person name="Bernard M."/>
            <person name="Bento P."/>
            <person name="Noel B."/>
            <person name="Labadie K."/>
            <person name="Alberti A."/>
            <person name="Charles M."/>
            <person name="Arnaud D."/>
            <person name="Guo H."/>
            <person name="Daviaud C."/>
            <person name="Alamery S."/>
            <person name="Jabbari K."/>
            <person name="Zhao M."/>
            <person name="Edger P.P."/>
            <person name="Chelaifa H."/>
            <person name="Tack D."/>
            <person name="Lassalle G."/>
            <person name="Mestiri I."/>
            <person name="Schnel N."/>
            <person name="Le Paslier M.C."/>
            <person name="Fan G."/>
            <person name="Renault V."/>
            <person name="Bayer P.E."/>
            <person name="Golicz A.A."/>
            <person name="Manoli S."/>
            <person name="Lee T.H."/>
            <person name="Thi V.H."/>
            <person name="Chalabi S."/>
            <person name="Hu Q."/>
            <person name="Fan C."/>
            <person name="Tollenaere R."/>
            <person name="Lu Y."/>
            <person name="Battail C."/>
            <person name="Shen J."/>
            <person name="Sidebottom C.H."/>
            <person name="Wang X."/>
            <person name="Canaguier A."/>
            <person name="Chauveau A."/>
            <person name="Berard A."/>
            <person name="Deniot G."/>
            <person name="Guan M."/>
            <person name="Liu Z."/>
            <person name="Sun F."/>
            <person name="Lim Y.P."/>
            <person name="Lyons E."/>
            <person name="Town C.D."/>
            <person name="Bancroft I."/>
            <person name="Wang X."/>
            <person name="Meng J."/>
            <person name="Ma J."/>
            <person name="Pires J.C."/>
            <person name="King G.J."/>
            <person name="Brunel D."/>
            <person name="Delourme R."/>
            <person name="Renard M."/>
            <person name="Aury J.M."/>
            <person name="Adams K.L."/>
            <person name="Batley J."/>
            <person name="Snowdon R.J."/>
            <person name="Tost J."/>
            <person name="Edwards D."/>
            <person name="Zhou Y."/>
            <person name="Hua W."/>
            <person name="Sharpe A.G."/>
            <person name="Paterson A.H."/>
            <person name="Guan C."/>
            <person name="Wincker P."/>
        </authorList>
    </citation>
    <scope>NUCLEOTIDE SEQUENCE [LARGE SCALE GENOMIC DNA]</scope>
    <source>
        <strain evidence="3">cv. Darmor-bzh</strain>
    </source>
</reference>
<name>A0A078H9S6_BRANA</name>
<gene>
    <name evidence="2" type="primary">BnaA01g24660D</name>
    <name evidence="2" type="ORF">GSBRNA2T00056267001</name>
</gene>
<dbReference type="AlphaFoldDB" id="A0A078H9S6"/>
<accession>A0A078H9S6</accession>
<dbReference type="Proteomes" id="UP000028999">
    <property type="component" value="Unassembled WGS sequence"/>
</dbReference>
<dbReference type="PANTHER" id="PTHR31672">
    <property type="entry name" value="BNACNNG10540D PROTEIN"/>
    <property type="match status" value="1"/>
</dbReference>
<dbReference type="STRING" id="3708.A0A078H9S6"/>
<sequence length="328" mass="38356">MLKERRLYLTSVDLNFVPPSIEFSDALSLKHFNNSKVADTVRVIHCDGLLLCTTTEGELVVWSPCLGETRWIKHNDGCKCFRRKAMFTLGYGNNQSCRCYKILMFLDWYDISGDCSLDGFEIYDFNSNAWRVVNAPNCFVIRSHGVALKGNAYWNAYDDKDSDYLLSFDFTRERFIRLCFPLPSHDYLSWSKSFEVDYGFDVYTSLLIDEHKKVALCCSSYFREDRNVVCTLGEEDKYYTEIAFKATYLLRPHIFNYVPSLVQIQQGIESDVFGKSPRDSETWEDYHAQLQQEIDDMNSAFEEWDGWEIECTDFSSLCRNRGRGWKTR</sequence>
<dbReference type="Gramene" id="CDY34249">
    <property type="protein sequence ID" value="CDY34249"/>
    <property type="gene ID" value="GSBRNA2T00056267001"/>
</dbReference>
<evidence type="ECO:0000313" key="3">
    <source>
        <dbReference type="Proteomes" id="UP000028999"/>
    </source>
</evidence>
<keyword evidence="3" id="KW-1185">Reference proteome</keyword>
<dbReference type="InterPro" id="IPR017451">
    <property type="entry name" value="F-box-assoc_interact_dom"/>
</dbReference>
<evidence type="ECO:0000259" key="1">
    <source>
        <dbReference type="Pfam" id="PF07734"/>
    </source>
</evidence>
<dbReference type="NCBIfam" id="TIGR01640">
    <property type="entry name" value="F_box_assoc_1"/>
    <property type="match status" value="1"/>
</dbReference>
<dbReference type="OMA" id="GWEIECT"/>
<proteinExistence type="predicted"/>